<protein>
    <recommendedName>
        <fullName evidence="5">G-patch domain-containing protein</fullName>
    </recommendedName>
</protein>
<keyword evidence="2" id="KW-0694">RNA-binding</keyword>
<feature type="region of interest" description="Disordered" evidence="4">
    <location>
        <begin position="333"/>
        <end position="361"/>
    </location>
</feature>
<comment type="caution">
    <text evidence="6">The sequence shown here is derived from an EMBL/GenBank/DDBJ whole genome shotgun (WGS) entry which is preliminary data.</text>
</comment>
<evidence type="ECO:0000256" key="1">
    <source>
        <dbReference type="ARBA" id="ARBA00004123"/>
    </source>
</evidence>
<evidence type="ECO:0000313" key="7">
    <source>
        <dbReference type="Proteomes" id="UP000734854"/>
    </source>
</evidence>
<organism evidence="6 7">
    <name type="scientific">Zingiber officinale</name>
    <name type="common">Ginger</name>
    <name type="synonym">Amomum zingiber</name>
    <dbReference type="NCBI Taxonomy" id="94328"/>
    <lineage>
        <taxon>Eukaryota</taxon>
        <taxon>Viridiplantae</taxon>
        <taxon>Streptophyta</taxon>
        <taxon>Embryophyta</taxon>
        <taxon>Tracheophyta</taxon>
        <taxon>Spermatophyta</taxon>
        <taxon>Magnoliopsida</taxon>
        <taxon>Liliopsida</taxon>
        <taxon>Zingiberales</taxon>
        <taxon>Zingiberaceae</taxon>
        <taxon>Zingiber</taxon>
    </lineage>
</organism>
<dbReference type="PANTHER" id="PTHR13948">
    <property type="entry name" value="RNA-BINDING PROTEIN"/>
    <property type="match status" value="1"/>
</dbReference>
<sequence>MAGTELVDSGGGSEETESEQESYGSSSFVWDDNSKLYYHASSGFYHDPSAGWYYSSRDGHYYTFEDGRYVPLSYSEKGEVSEVVDGATCASFHEARDDETFRIDENASADGIQNPPSEWLEDTLIDLYLSGYSNLDAHPTSSSTSLHTVDTSWEEENWQAQYGQVVRSGDEHQPSFPVIDLWDWEIIKEPAKKNNPVYKLIGRTARCSNRLHPSVPAGGALKTTPIREVHLDLVRVTSGKVYRLRSPNRRYLTSLSSYDSSNPTKDWGFPDLYDNLQNGISDALSYPNCQPNHTDEVCDIWSSKLDNFPNTPEKHKNVTYKDRAAARRMLHGDFSVGPGQKDAENRSFHEPTSSSQHADPEDAAAEAIKSSFGSGSYARRILKSMGWTDGEALGNSRKGILEPLRAVGNKGYAGLG</sequence>
<dbReference type="PROSITE" id="PS50174">
    <property type="entry name" value="G_PATCH"/>
    <property type="match status" value="1"/>
</dbReference>
<feature type="domain" description="G-patch" evidence="5">
    <location>
        <begin position="374"/>
        <end position="416"/>
    </location>
</feature>
<dbReference type="OrthoDB" id="4822at2759"/>
<dbReference type="SMART" id="SM00443">
    <property type="entry name" value="G_patch"/>
    <property type="match status" value="1"/>
</dbReference>
<evidence type="ECO:0000256" key="4">
    <source>
        <dbReference type="SAM" id="MobiDB-lite"/>
    </source>
</evidence>
<evidence type="ECO:0000313" key="6">
    <source>
        <dbReference type="EMBL" id="KAG6480341.1"/>
    </source>
</evidence>
<name>A0A8J5KBF7_ZINOF</name>
<dbReference type="InterPro" id="IPR041591">
    <property type="entry name" value="OCRE"/>
</dbReference>
<evidence type="ECO:0000256" key="2">
    <source>
        <dbReference type="ARBA" id="ARBA00022884"/>
    </source>
</evidence>
<gene>
    <name evidence="6" type="ORF">ZIOFF_063841</name>
</gene>
<dbReference type="EMBL" id="JACMSC010000017">
    <property type="protein sequence ID" value="KAG6480341.1"/>
    <property type="molecule type" value="Genomic_DNA"/>
</dbReference>
<dbReference type="InterPro" id="IPR000467">
    <property type="entry name" value="G_patch_dom"/>
</dbReference>
<evidence type="ECO:0000256" key="3">
    <source>
        <dbReference type="ARBA" id="ARBA00023242"/>
    </source>
</evidence>
<accession>A0A8J5KBF7</accession>
<reference evidence="6 7" key="1">
    <citation type="submission" date="2020-08" db="EMBL/GenBank/DDBJ databases">
        <title>Plant Genome Project.</title>
        <authorList>
            <person name="Zhang R.-G."/>
        </authorList>
    </citation>
    <scope>NUCLEOTIDE SEQUENCE [LARGE SCALE GENOMIC DNA]</scope>
    <source>
        <tissue evidence="6">Rhizome</tissue>
    </source>
</reference>
<feature type="region of interest" description="Disordered" evidence="4">
    <location>
        <begin position="1"/>
        <end position="26"/>
    </location>
</feature>
<dbReference type="GO" id="GO:0005634">
    <property type="term" value="C:nucleus"/>
    <property type="evidence" value="ECO:0007669"/>
    <property type="project" value="UniProtKB-SubCell"/>
</dbReference>
<comment type="subcellular location">
    <subcellularLocation>
        <location evidence="1">Nucleus</location>
    </subcellularLocation>
</comment>
<dbReference type="PANTHER" id="PTHR13948:SF38">
    <property type="entry name" value="D111_G-PATCH DOMAIN-CONTAINING PROTEIN"/>
    <property type="match status" value="1"/>
</dbReference>
<dbReference type="AlphaFoldDB" id="A0A8J5KBF7"/>
<keyword evidence="7" id="KW-1185">Reference proteome</keyword>
<keyword evidence="3" id="KW-0539">Nucleus</keyword>
<evidence type="ECO:0000259" key="5">
    <source>
        <dbReference type="PROSITE" id="PS50174"/>
    </source>
</evidence>
<dbReference type="CDD" id="cd16074">
    <property type="entry name" value="OCRE"/>
    <property type="match status" value="1"/>
</dbReference>
<dbReference type="Proteomes" id="UP000734854">
    <property type="component" value="Unassembled WGS sequence"/>
</dbReference>
<proteinExistence type="predicted"/>
<dbReference type="GO" id="GO:0000398">
    <property type="term" value="P:mRNA splicing, via spliceosome"/>
    <property type="evidence" value="ECO:0007669"/>
    <property type="project" value="TreeGrafter"/>
</dbReference>
<dbReference type="Pfam" id="PF17780">
    <property type="entry name" value="OCRE"/>
    <property type="match status" value="1"/>
</dbReference>
<dbReference type="Pfam" id="PF01585">
    <property type="entry name" value="G-patch"/>
    <property type="match status" value="1"/>
</dbReference>
<dbReference type="GO" id="GO:0003723">
    <property type="term" value="F:RNA binding"/>
    <property type="evidence" value="ECO:0007669"/>
    <property type="project" value="UniProtKB-KW"/>
</dbReference>